<evidence type="ECO:0000256" key="1">
    <source>
        <dbReference type="ARBA" id="ARBA00004613"/>
    </source>
</evidence>
<feature type="signal peptide" evidence="3">
    <location>
        <begin position="1"/>
        <end position="20"/>
    </location>
</feature>
<dbReference type="Pfam" id="PF15430">
    <property type="entry name" value="SVWC"/>
    <property type="match status" value="1"/>
</dbReference>
<keyword evidence="2" id="KW-0964">Secreted</keyword>
<comment type="subcellular location">
    <subcellularLocation>
        <location evidence="1">Secreted</location>
    </subcellularLocation>
</comment>
<evidence type="ECO:0000259" key="4">
    <source>
        <dbReference type="SMART" id="SM01318"/>
    </source>
</evidence>
<feature type="chain" id="PRO_5005518145" evidence="3">
    <location>
        <begin position="21"/>
        <end position="101"/>
    </location>
</feature>
<keyword evidence="3" id="KW-0732">Signal</keyword>
<dbReference type="SMART" id="SM01318">
    <property type="entry name" value="SVWC"/>
    <property type="match status" value="1"/>
</dbReference>
<dbReference type="EMBL" id="GADI01002649">
    <property type="protein sequence ID" value="JAA71159.1"/>
    <property type="molecule type" value="mRNA"/>
</dbReference>
<dbReference type="GO" id="GO:0005576">
    <property type="term" value="C:extracellular region"/>
    <property type="evidence" value="ECO:0007669"/>
    <property type="project" value="UniProtKB-SubCell"/>
</dbReference>
<dbReference type="AlphaFoldDB" id="A0A0K8RKV1"/>
<proteinExistence type="evidence at transcript level"/>
<organism evidence="5">
    <name type="scientific">Ixodes ricinus</name>
    <name type="common">Common tick</name>
    <name type="synonym">Acarus ricinus</name>
    <dbReference type="NCBI Taxonomy" id="34613"/>
    <lineage>
        <taxon>Eukaryota</taxon>
        <taxon>Metazoa</taxon>
        <taxon>Ecdysozoa</taxon>
        <taxon>Arthropoda</taxon>
        <taxon>Chelicerata</taxon>
        <taxon>Arachnida</taxon>
        <taxon>Acari</taxon>
        <taxon>Parasitiformes</taxon>
        <taxon>Ixodida</taxon>
        <taxon>Ixodoidea</taxon>
        <taxon>Ixodidae</taxon>
        <taxon>Ixodinae</taxon>
        <taxon>Ixodes</taxon>
    </lineage>
</organism>
<name>A0A0K8RKV1_IXORI</name>
<reference evidence="5" key="1">
    <citation type="submission" date="2012-12" db="EMBL/GenBank/DDBJ databases">
        <title>Identification and characterization of a phenylalanine ammonia-lyase gene family in Isatis indigotica Fort.</title>
        <authorList>
            <person name="Liu Q."/>
            <person name="Chen J."/>
            <person name="Zhou X."/>
            <person name="Di P."/>
            <person name="Xiao Y."/>
            <person name="Xuan H."/>
            <person name="Zhang L."/>
            <person name="Chen W."/>
        </authorList>
    </citation>
    <scope>NUCLEOTIDE SEQUENCE</scope>
    <source>
        <tissue evidence="5">Salivary gland</tissue>
    </source>
</reference>
<accession>A0A0K8RKV1</accession>
<evidence type="ECO:0000313" key="5">
    <source>
        <dbReference type="EMBL" id="JAA71159.1"/>
    </source>
</evidence>
<dbReference type="InterPro" id="IPR029277">
    <property type="entry name" value="SVWC_dom"/>
</dbReference>
<feature type="domain" description="Single" evidence="4">
    <location>
        <begin position="37"/>
        <end position="101"/>
    </location>
</feature>
<sequence length="101" mass="11489">MRTIVLLAVIAFGGVSLIMGDTNHRPHYGVSFENGTCKYRDQTLEHGGFETFQYPCELWLCNVTAKTLTVEGCSVRRYGSCIHEHNPDYYWPRCCPGRPIC</sequence>
<evidence type="ECO:0000256" key="2">
    <source>
        <dbReference type="ARBA" id="ARBA00022525"/>
    </source>
</evidence>
<protein>
    <submittedName>
        <fullName evidence="5">Putative 8.9 kDa protein</fullName>
    </submittedName>
</protein>
<evidence type="ECO:0000256" key="3">
    <source>
        <dbReference type="SAM" id="SignalP"/>
    </source>
</evidence>